<dbReference type="CDD" id="cd11386">
    <property type="entry name" value="MCP_signal"/>
    <property type="match status" value="1"/>
</dbReference>
<evidence type="ECO:0000256" key="7">
    <source>
        <dbReference type="SAM" id="Phobius"/>
    </source>
</evidence>
<dbReference type="Gene3D" id="6.10.340.10">
    <property type="match status" value="1"/>
</dbReference>
<evidence type="ECO:0000313" key="11">
    <source>
        <dbReference type="Proteomes" id="UP000094784"/>
    </source>
</evidence>
<dbReference type="PANTHER" id="PTHR32089:SF112">
    <property type="entry name" value="LYSOZYME-LIKE PROTEIN-RELATED"/>
    <property type="match status" value="1"/>
</dbReference>
<dbReference type="GO" id="GO:0005886">
    <property type="term" value="C:plasma membrane"/>
    <property type="evidence" value="ECO:0007669"/>
    <property type="project" value="UniProtKB-SubCell"/>
</dbReference>
<dbReference type="PROSITE" id="PS50111">
    <property type="entry name" value="CHEMOTAXIS_TRANSDUC_2"/>
    <property type="match status" value="1"/>
</dbReference>
<evidence type="ECO:0000256" key="3">
    <source>
        <dbReference type="ARBA" id="ARBA00023136"/>
    </source>
</evidence>
<feature type="domain" description="HAMP" evidence="9">
    <location>
        <begin position="206"/>
        <end position="259"/>
    </location>
</feature>
<evidence type="ECO:0000256" key="6">
    <source>
        <dbReference type="PROSITE-ProRule" id="PRU00284"/>
    </source>
</evidence>
<dbReference type="AlphaFoldDB" id="A0A1E4R1F2"/>
<keyword evidence="3 7" id="KW-0472">Membrane</keyword>
<keyword evidence="2" id="KW-1003">Cell membrane</keyword>
<feature type="domain" description="Methyl-accepting transducer" evidence="8">
    <location>
        <begin position="278"/>
        <end position="514"/>
    </location>
</feature>
<name>A0A1E4R1F2_9BACI</name>
<evidence type="ECO:0000313" key="10">
    <source>
        <dbReference type="EMBL" id="ODV54284.1"/>
    </source>
</evidence>
<accession>A0A1E4R1F2</accession>
<keyword evidence="7" id="KW-0812">Transmembrane</keyword>
<reference evidence="10 11" key="1">
    <citation type="submission" date="2016-09" db="EMBL/GenBank/DDBJ databases">
        <title>Draft genome sequence of the soil isolate, Lysinibacillus fusiformis M5, a potential hypoxanthine producer.</title>
        <authorList>
            <person name="Gallegos-Monterrosa R."/>
            <person name="Maroti G."/>
            <person name="Balint B."/>
            <person name="Kovacs A.T."/>
        </authorList>
    </citation>
    <scope>NUCLEOTIDE SEQUENCE [LARGE SCALE GENOMIC DNA]</scope>
    <source>
        <strain evidence="10 11">M5</strain>
    </source>
</reference>
<dbReference type="PROSITE" id="PS50885">
    <property type="entry name" value="HAMP"/>
    <property type="match status" value="1"/>
</dbReference>
<dbReference type="RefSeq" id="WP_069482706.1">
    <property type="nucleotide sequence ID" value="NZ_KV766182.1"/>
</dbReference>
<evidence type="ECO:0000259" key="8">
    <source>
        <dbReference type="PROSITE" id="PS50111"/>
    </source>
</evidence>
<gene>
    <name evidence="10" type="ORF">BG258_19745</name>
</gene>
<dbReference type="SMART" id="SM00304">
    <property type="entry name" value="HAMP"/>
    <property type="match status" value="1"/>
</dbReference>
<feature type="transmembrane region" description="Helical" evidence="7">
    <location>
        <begin position="12"/>
        <end position="33"/>
    </location>
</feature>
<keyword evidence="7" id="KW-1133">Transmembrane helix</keyword>
<comment type="caution">
    <text evidence="10">The sequence shown here is derived from an EMBL/GenBank/DDBJ whole genome shotgun (WGS) entry which is preliminary data.</text>
</comment>
<dbReference type="GO" id="GO:0007165">
    <property type="term" value="P:signal transduction"/>
    <property type="evidence" value="ECO:0007669"/>
    <property type="project" value="UniProtKB-KW"/>
</dbReference>
<feature type="transmembrane region" description="Helical" evidence="7">
    <location>
        <begin position="185"/>
        <end position="208"/>
    </location>
</feature>
<evidence type="ECO:0000259" key="9">
    <source>
        <dbReference type="PROSITE" id="PS50885"/>
    </source>
</evidence>
<evidence type="ECO:0000256" key="1">
    <source>
        <dbReference type="ARBA" id="ARBA00004236"/>
    </source>
</evidence>
<dbReference type="InterPro" id="IPR004089">
    <property type="entry name" value="MCPsignal_dom"/>
</dbReference>
<dbReference type="Proteomes" id="UP000094784">
    <property type="component" value="Unassembled WGS sequence"/>
</dbReference>
<dbReference type="CDD" id="cd06225">
    <property type="entry name" value="HAMP"/>
    <property type="match status" value="1"/>
</dbReference>
<dbReference type="SMART" id="SM00283">
    <property type="entry name" value="MA"/>
    <property type="match status" value="1"/>
</dbReference>
<keyword evidence="4 6" id="KW-0807">Transducer</keyword>
<evidence type="ECO:0000256" key="4">
    <source>
        <dbReference type="ARBA" id="ARBA00023224"/>
    </source>
</evidence>
<dbReference type="Pfam" id="PF00015">
    <property type="entry name" value="MCPsignal"/>
    <property type="match status" value="1"/>
</dbReference>
<dbReference type="OrthoDB" id="2168386at2"/>
<dbReference type="EMBL" id="MECQ01000002">
    <property type="protein sequence ID" value="ODV54284.1"/>
    <property type="molecule type" value="Genomic_DNA"/>
</dbReference>
<evidence type="ECO:0000256" key="5">
    <source>
        <dbReference type="ARBA" id="ARBA00029447"/>
    </source>
</evidence>
<dbReference type="Gene3D" id="1.10.287.950">
    <property type="entry name" value="Methyl-accepting chemotaxis protein"/>
    <property type="match status" value="1"/>
</dbReference>
<dbReference type="Pfam" id="PF00672">
    <property type="entry name" value="HAMP"/>
    <property type="match status" value="1"/>
</dbReference>
<dbReference type="InterPro" id="IPR003660">
    <property type="entry name" value="HAMP_dom"/>
</dbReference>
<evidence type="ECO:0000256" key="2">
    <source>
        <dbReference type="ARBA" id="ARBA00022475"/>
    </source>
</evidence>
<proteinExistence type="inferred from homology"/>
<sequence>MKGIYQFKTLKAKILSAFILLLVLVVSFTGYTYTSNTAMEKQAKALVKEDLVVLNASNNLALSMSIRLSAALNYVLTGDEKYKETFNEYRQIAEDNNALLDKYDTSEERTKTVELARDWSQIVKTEVFDVYQQGNKELALENLMDTQNLVSNVRNGYEQLANDREEAITAVGNDVVTTSSTNRTIGIIFSSILTIIGILIAIVTASTISKPIKVVANRMKELADGNLQLDPLTVKTRDEIGTLMFSANEMNVQLKQTIQSIYTVSETVAASSEELAQSSNEVQAGTEQITVTMQELASGTETQASTTGDLAETMTAFKRSIQETTQEGTELKEHSSQVQDLTISGKNLMIQSTQQMAAINEIMLDSVKKVENLNDQSAEISKLVSVIDDISSQTNLLALNAAIEAARAGEHGKGFAVVADEVRKLAEQVQFSVTDISTIVNRIQGETGTVTTALQTGYEEVKRGTAQLDQTSETFEQISSAVEDMIDNITTISDNLNQLADGSESINASIDEMASISQESAAGVEQTTATVEETAATMDEIARSANQLAGLAEELNGQLKQFKI</sequence>
<dbReference type="PANTHER" id="PTHR32089">
    <property type="entry name" value="METHYL-ACCEPTING CHEMOTAXIS PROTEIN MCPB"/>
    <property type="match status" value="1"/>
</dbReference>
<protein>
    <submittedName>
        <fullName evidence="10">Chemotaxis protein</fullName>
    </submittedName>
</protein>
<dbReference type="SUPFAM" id="SSF58104">
    <property type="entry name" value="Methyl-accepting chemotaxis protein (MCP) signaling domain"/>
    <property type="match status" value="1"/>
</dbReference>
<comment type="subcellular location">
    <subcellularLocation>
        <location evidence="1">Cell membrane</location>
    </subcellularLocation>
</comment>
<organism evidence="10 11">
    <name type="scientific">Lysinibacillus fusiformis</name>
    <dbReference type="NCBI Taxonomy" id="28031"/>
    <lineage>
        <taxon>Bacteria</taxon>
        <taxon>Bacillati</taxon>
        <taxon>Bacillota</taxon>
        <taxon>Bacilli</taxon>
        <taxon>Bacillales</taxon>
        <taxon>Bacillaceae</taxon>
        <taxon>Lysinibacillus</taxon>
    </lineage>
</organism>
<comment type="similarity">
    <text evidence="5">Belongs to the methyl-accepting chemotaxis (MCP) protein family.</text>
</comment>